<dbReference type="InterPro" id="IPR051783">
    <property type="entry name" value="NAD(P)-dependent_oxidoreduct"/>
</dbReference>
<dbReference type="RefSeq" id="WP_013598200.1">
    <property type="nucleotide sequence ID" value="NC_015144.1"/>
</dbReference>
<dbReference type="KEGG" id="wvi:Weevi_1101"/>
<dbReference type="SUPFAM" id="SSF51735">
    <property type="entry name" value="NAD(P)-binding Rossmann-fold domains"/>
    <property type="match status" value="1"/>
</dbReference>
<dbReference type="STRING" id="865938.Weevi_1101"/>
<dbReference type="eggNOG" id="COG0451">
    <property type="taxonomic scope" value="Bacteria"/>
</dbReference>
<dbReference type="Gene3D" id="3.40.50.720">
    <property type="entry name" value="NAD(P)-binding Rossmann-like Domain"/>
    <property type="match status" value="1"/>
</dbReference>
<proteinExistence type="predicted"/>
<organism evidence="2 3">
    <name type="scientific">Weeksella virosa (strain ATCC 43766 / DSM 16922 / JCM 21250 / CCUG 30538 / CDC 9751 / IAM 14551 / NBRC 16016 / NCTC 11634 / CL345/78)</name>
    <dbReference type="NCBI Taxonomy" id="865938"/>
    <lineage>
        <taxon>Bacteria</taxon>
        <taxon>Pseudomonadati</taxon>
        <taxon>Bacteroidota</taxon>
        <taxon>Flavobacteriia</taxon>
        <taxon>Flavobacteriales</taxon>
        <taxon>Weeksellaceae</taxon>
        <taxon>Weeksella</taxon>
    </lineage>
</organism>
<dbReference type="GO" id="GO:0004029">
    <property type="term" value="F:aldehyde dehydrogenase (NAD+) activity"/>
    <property type="evidence" value="ECO:0007669"/>
    <property type="project" value="TreeGrafter"/>
</dbReference>
<evidence type="ECO:0000313" key="3">
    <source>
        <dbReference type="Proteomes" id="UP000008641"/>
    </source>
</evidence>
<dbReference type="PANTHER" id="PTHR48079:SF6">
    <property type="entry name" value="NAD(P)-BINDING DOMAIN-CONTAINING PROTEIN-RELATED"/>
    <property type="match status" value="1"/>
</dbReference>
<dbReference type="InterPro" id="IPR036291">
    <property type="entry name" value="NAD(P)-bd_dom_sf"/>
</dbReference>
<evidence type="ECO:0000313" key="2">
    <source>
        <dbReference type="EMBL" id="ADX67810.1"/>
    </source>
</evidence>
<sequence length="329" mass="37839">MIFITGGTGLVGCNLLLRLTSEYEKIIAFRRVNSDISIVERFFIQNKAIDRWQKIEWRVGDLSDISSLPELLQGVTTIFHAAAMVSFDPKKKKQLWESNVEVTTNLVNAAIEAKVEEFIYLSSIATMDDRNPITKKIDEDSYFNQSKKHSSYALTKFRAEMEVWRGSQEGLRTIIVNPSIIIGSLDGKRESERLFQKSWSNRFAPAGGTGFVDVRDVVEIIIRLRKEKAYEERFLINSENTAYQLVLGQVAGYYGKRIKKIPTSFLYTVHYLSKIGRWIGLPWLDKGTLEAITQMSVYDNNKVKEKLSYNFISVENAIAYHFDQYQKLK</sequence>
<evidence type="ECO:0000259" key="1">
    <source>
        <dbReference type="Pfam" id="PF01370"/>
    </source>
</evidence>
<keyword evidence="3" id="KW-1185">Reference proteome</keyword>
<dbReference type="PANTHER" id="PTHR48079">
    <property type="entry name" value="PROTEIN YEEZ"/>
    <property type="match status" value="1"/>
</dbReference>
<dbReference type="GO" id="GO:0005737">
    <property type="term" value="C:cytoplasm"/>
    <property type="evidence" value="ECO:0007669"/>
    <property type="project" value="TreeGrafter"/>
</dbReference>
<dbReference type="HOGENOM" id="CLU_007383_6_0_10"/>
<accession>F0P2H1</accession>
<dbReference type="AlphaFoldDB" id="F0P2H1"/>
<dbReference type="Pfam" id="PF01370">
    <property type="entry name" value="Epimerase"/>
    <property type="match status" value="1"/>
</dbReference>
<dbReference type="EMBL" id="CP002455">
    <property type="protein sequence ID" value="ADX67810.1"/>
    <property type="molecule type" value="Genomic_DNA"/>
</dbReference>
<dbReference type="Proteomes" id="UP000008641">
    <property type="component" value="Chromosome"/>
</dbReference>
<reference evidence="3" key="2">
    <citation type="journal article" date="2011" name="Stand. Genomic Sci.">
        <title>Complete genome sequence of Weeksella virosa type strain (9751T).</title>
        <authorList>
            <person name="Lang E."/>
            <person name="Teshima H."/>
            <person name="Lucas S."/>
            <person name="Lapidus A."/>
            <person name="Hammon N."/>
            <person name="Deshpande S."/>
            <person name="Nolan M."/>
            <person name="Cheng J."/>
            <person name="Pitluck S."/>
            <person name="Liolios K."/>
            <person name="Pagani I."/>
            <person name="Mikhailova N."/>
            <person name="Ivanova N."/>
            <person name="Mavromatis K."/>
            <person name="Pati A."/>
            <person name="Tapia R."/>
            <person name="Han C."/>
            <person name="Goodwin L."/>
            <person name="Chen A."/>
            <person name="Palaniappan K."/>
            <person name="Land M."/>
            <person name="Hauser L."/>
            <person name="Chang Y."/>
            <person name="Jeffries C."/>
            <person name="Brambilla E."/>
            <person name="Kopitz M."/>
            <person name="Rohde M."/>
            <person name="Goker M."/>
            <person name="Tindall B."/>
            <person name="Detter J."/>
            <person name="Woyke T."/>
            <person name="Bristow J."/>
            <person name="Eisen J."/>
            <person name="Markowitz V."/>
            <person name="Hugenholtz P."/>
            <person name="Klenk H."/>
            <person name="Kyrpides N."/>
        </authorList>
    </citation>
    <scope>NUCLEOTIDE SEQUENCE [LARGE SCALE GENOMIC DNA]</scope>
    <source>
        <strain evidence="3">ATCC 43766 / DSM 16922 / JCM 21250 / NBRC 16016 / NCTC 11634 / CL345/78</strain>
    </source>
</reference>
<reference evidence="2 3" key="1">
    <citation type="journal article" date="2011" name="Stand. Genomic Sci.">
        <title>Complete genome sequence of Weeksella virosa type strain (9751).</title>
        <authorList>
            <person name="Lang E."/>
            <person name="Teshima H."/>
            <person name="Lucas S."/>
            <person name="Lapidus A."/>
            <person name="Hammon N."/>
            <person name="Deshpande S."/>
            <person name="Nolan M."/>
            <person name="Cheng J.F."/>
            <person name="Pitluck S."/>
            <person name="Liolios K."/>
            <person name="Pagani I."/>
            <person name="Mikhailova N."/>
            <person name="Ivanova N."/>
            <person name="Mavromatis K."/>
            <person name="Pati A."/>
            <person name="Tapia R."/>
            <person name="Han C."/>
            <person name="Goodwin L."/>
            <person name="Chen A."/>
            <person name="Palaniappan K."/>
            <person name="Land M."/>
            <person name="Hauser L."/>
            <person name="Chang Y.J."/>
            <person name="Jeffries C.D."/>
            <person name="Brambilla E.M."/>
            <person name="Kopitz M."/>
            <person name="Rohde M."/>
            <person name="Goker M."/>
            <person name="Tindall B.J."/>
            <person name="Detter J.C."/>
            <person name="Woyke T."/>
            <person name="Bristow J."/>
            <person name="Eisen J.A."/>
            <person name="Markowitz V."/>
            <person name="Hugenholtz P."/>
            <person name="Klenk H.P."/>
            <person name="Kyrpides N.C."/>
        </authorList>
    </citation>
    <scope>NUCLEOTIDE SEQUENCE [LARGE SCALE GENOMIC DNA]</scope>
    <source>
        <strain evidence="3">ATCC 43766 / DSM 16922 / JCM 21250 / NBRC 16016 / NCTC 11634 / CL345/78</strain>
    </source>
</reference>
<feature type="domain" description="NAD-dependent epimerase/dehydratase" evidence="1">
    <location>
        <begin position="2"/>
        <end position="227"/>
    </location>
</feature>
<dbReference type="InterPro" id="IPR001509">
    <property type="entry name" value="Epimerase_deHydtase"/>
</dbReference>
<name>F0P2H1_WEEVC</name>
<protein>
    <submittedName>
        <fullName evidence="2">NAD-dependent epimerase/dehydratase</fullName>
    </submittedName>
</protein>
<gene>
    <name evidence="2" type="ordered locus">Weevi_1101</name>
</gene>